<sequence>MFLCTWSILCLNVPGPEDRMLDMLMRKVYIMCLGLLGPEFIFQIALAQWGSARQSIKDFHASGYTEWTIQHAFFADMGGFLLHAPDCPLFPIDAKQLHYLVTEAWGIVFGPATRPIDRFENTILPELSESMFWMFVAITTCLGAIFFAGWHYSFPTKMEQTLWPVACVGMTFCLMAFHVITKYVFNIYPAIRERFARAPSTDAEKTSRDRHWVGHGRFIQIARRVGYHIRNNSVQKDPALEVPLKAILPIYVVGFIYCHVRTYIFLADVLEHRVLPESGYMTVEWSRFIPHL</sequence>
<keyword evidence="3" id="KW-1185">Reference proteome</keyword>
<feature type="transmembrane region" description="Helical" evidence="1">
    <location>
        <begin position="162"/>
        <end position="185"/>
    </location>
</feature>
<gene>
    <name evidence="2" type="ORF">H2201_001701</name>
</gene>
<organism evidence="2 3">
    <name type="scientific">Coniosporium apollinis</name>
    <dbReference type="NCBI Taxonomy" id="61459"/>
    <lineage>
        <taxon>Eukaryota</taxon>
        <taxon>Fungi</taxon>
        <taxon>Dikarya</taxon>
        <taxon>Ascomycota</taxon>
        <taxon>Pezizomycotina</taxon>
        <taxon>Dothideomycetes</taxon>
        <taxon>Dothideomycetes incertae sedis</taxon>
        <taxon>Coniosporium</taxon>
    </lineage>
</organism>
<comment type="caution">
    <text evidence="2">The sequence shown here is derived from an EMBL/GenBank/DDBJ whole genome shotgun (WGS) entry which is preliminary data.</text>
</comment>
<proteinExistence type="predicted"/>
<evidence type="ECO:0000313" key="3">
    <source>
        <dbReference type="Proteomes" id="UP001172684"/>
    </source>
</evidence>
<name>A0ABQ9P4N5_9PEZI</name>
<dbReference type="Proteomes" id="UP001172684">
    <property type="component" value="Unassembled WGS sequence"/>
</dbReference>
<evidence type="ECO:0000256" key="1">
    <source>
        <dbReference type="SAM" id="Phobius"/>
    </source>
</evidence>
<dbReference type="PANTHER" id="PTHR35043">
    <property type="entry name" value="TRANSCRIPTION FACTOR DOMAIN-CONTAINING PROTEIN"/>
    <property type="match status" value="1"/>
</dbReference>
<feature type="transmembrane region" description="Helical" evidence="1">
    <location>
        <begin position="131"/>
        <end position="150"/>
    </location>
</feature>
<keyword evidence="1" id="KW-0472">Membrane</keyword>
<accession>A0ABQ9P4N5</accession>
<keyword evidence="1" id="KW-1133">Transmembrane helix</keyword>
<evidence type="ECO:0000313" key="2">
    <source>
        <dbReference type="EMBL" id="KAJ9668271.1"/>
    </source>
</evidence>
<feature type="transmembrane region" description="Helical" evidence="1">
    <location>
        <begin position="28"/>
        <end position="47"/>
    </location>
</feature>
<dbReference type="EMBL" id="JAPDRL010000008">
    <property type="protein sequence ID" value="KAJ9668271.1"/>
    <property type="molecule type" value="Genomic_DNA"/>
</dbReference>
<dbReference type="PANTHER" id="PTHR35043:SF8">
    <property type="entry name" value="DUF4220 DOMAIN-CONTAINING PROTEIN"/>
    <property type="match status" value="1"/>
</dbReference>
<keyword evidence="1" id="KW-0812">Transmembrane</keyword>
<protein>
    <submittedName>
        <fullName evidence="2">Uncharacterized protein</fullName>
    </submittedName>
</protein>
<reference evidence="2" key="1">
    <citation type="submission" date="2022-10" db="EMBL/GenBank/DDBJ databases">
        <title>Culturing micro-colonial fungi from biological soil crusts in the Mojave desert and describing Neophaeococcomyces mojavensis, and introducing the new genera and species Taxawa tesnikishii.</title>
        <authorList>
            <person name="Kurbessoian T."/>
            <person name="Stajich J.E."/>
        </authorList>
    </citation>
    <scope>NUCLEOTIDE SEQUENCE</scope>
    <source>
        <strain evidence="2">TK_1</strain>
    </source>
</reference>